<evidence type="ECO:0000313" key="1">
    <source>
        <dbReference type="EMBL" id="CAG5073664.1"/>
    </source>
</evidence>
<organism evidence="1 3">
    <name type="scientific">Cotesia congregata</name>
    <name type="common">Parasitoid wasp</name>
    <name type="synonym">Apanteles congregatus</name>
    <dbReference type="NCBI Taxonomy" id="51543"/>
    <lineage>
        <taxon>Eukaryota</taxon>
        <taxon>Metazoa</taxon>
        <taxon>Ecdysozoa</taxon>
        <taxon>Arthropoda</taxon>
        <taxon>Hexapoda</taxon>
        <taxon>Insecta</taxon>
        <taxon>Pterygota</taxon>
        <taxon>Neoptera</taxon>
        <taxon>Endopterygota</taxon>
        <taxon>Hymenoptera</taxon>
        <taxon>Apocrita</taxon>
        <taxon>Ichneumonoidea</taxon>
        <taxon>Braconidae</taxon>
        <taxon>Microgastrinae</taxon>
        <taxon>Cotesia</taxon>
    </lineage>
</organism>
<name>A0A8J2E543_COTCN</name>
<keyword evidence="3" id="KW-1185">Reference proteome</keyword>
<proteinExistence type="predicted"/>
<evidence type="ECO:0000313" key="3">
    <source>
        <dbReference type="Proteomes" id="UP000786811"/>
    </source>
</evidence>
<evidence type="ECO:0000313" key="2">
    <source>
        <dbReference type="EMBL" id="CAG5093414.1"/>
    </source>
</evidence>
<comment type="caution">
    <text evidence="1">The sequence shown here is derived from an EMBL/GenBank/DDBJ whole genome shotgun (WGS) entry which is preliminary data.</text>
</comment>
<sequence length="82" mass="9597">MGQIIRFLLINNEAVMEIRKLDVHSVDDFEHLWAVDNCANQTVRLPITDIKSKLVYISIKSLLCHEPNRNYLCIQPNEFEVQ</sequence>
<dbReference type="EMBL" id="CAJNRD030001120">
    <property type="protein sequence ID" value="CAG5093414.1"/>
    <property type="molecule type" value="Genomic_DNA"/>
</dbReference>
<dbReference type="AlphaFoldDB" id="A0A8J2E543"/>
<dbReference type="Proteomes" id="UP000786811">
    <property type="component" value="Unassembled WGS sequence"/>
</dbReference>
<accession>A0A8J2E543</accession>
<dbReference type="EMBL" id="CAJNRD030001114">
    <property type="protein sequence ID" value="CAG5073664.1"/>
    <property type="molecule type" value="Genomic_DNA"/>
</dbReference>
<protein>
    <submittedName>
        <fullName evidence="1">Uncharacterized protein</fullName>
    </submittedName>
</protein>
<reference evidence="1" key="1">
    <citation type="submission" date="2021-04" db="EMBL/GenBank/DDBJ databases">
        <authorList>
            <person name="Chebbi M.A.C M."/>
        </authorList>
    </citation>
    <scope>NUCLEOTIDE SEQUENCE</scope>
</reference>
<gene>
    <name evidence="1" type="ORF">HICCMSTLAB_LOCUS549</name>
    <name evidence="2" type="ORF">HICCMSTLAB_LOCUS6804</name>
</gene>